<name>A0A0V1AZV3_TRISP</name>
<reference evidence="1 2" key="1">
    <citation type="submission" date="2015-01" db="EMBL/GenBank/DDBJ databases">
        <title>Evolution of Trichinella species and genotypes.</title>
        <authorList>
            <person name="Korhonen P.K."/>
            <person name="Edoardo P."/>
            <person name="Giuseppe L.R."/>
            <person name="Gasser R.B."/>
        </authorList>
    </citation>
    <scope>NUCLEOTIDE SEQUENCE [LARGE SCALE GENOMIC DNA]</scope>
    <source>
        <strain evidence="1">ISS3</strain>
    </source>
</reference>
<dbReference type="OrthoDB" id="10501563at2759"/>
<dbReference type="EMBL" id="JYDH01000145">
    <property type="protein sequence ID" value="KRY30302.1"/>
    <property type="molecule type" value="Genomic_DNA"/>
</dbReference>
<evidence type="ECO:0000313" key="1">
    <source>
        <dbReference type="EMBL" id="KRY30302.1"/>
    </source>
</evidence>
<accession>A0A0V1AZV3</accession>
<dbReference type="Proteomes" id="UP000054776">
    <property type="component" value="Unassembled WGS sequence"/>
</dbReference>
<comment type="caution">
    <text evidence="1">The sequence shown here is derived from an EMBL/GenBank/DDBJ whole genome shotgun (WGS) entry which is preliminary data.</text>
</comment>
<keyword evidence="2" id="KW-1185">Reference proteome</keyword>
<proteinExistence type="predicted"/>
<dbReference type="AlphaFoldDB" id="A0A0V1AZV3"/>
<protein>
    <submittedName>
        <fullName evidence="1">Uncharacterized protein</fullName>
    </submittedName>
</protein>
<organism evidence="1 2">
    <name type="scientific">Trichinella spiralis</name>
    <name type="common">Trichina worm</name>
    <dbReference type="NCBI Taxonomy" id="6334"/>
    <lineage>
        <taxon>Eukaryota</taxon>
        <taxon>Metazoa</taxon>
        <taxon>Ecdysozoa</taxon>
        <taxon>Nematoda</taxon>
        <taxon>Enoplea</taxon>
        <taxon>Dorylaimia</taxon>
        <taxon>Trichinellida</taxon>
        <taxon>Trichinellidae</taxon>
        <taxon>Trichinella</taxon>
    </lineage>
</organism>
<gene>
    <name evidence="1" type="ORF">T01_9683</name>
</gene>
<dbReference type="InParanoid" id="A0A0V1AZV3"/>
<sequence>MAQKFHKCCLPLSPAEVQRTELRIDVCSAQCHALAHFSIINCSVGAPILPEKLEAEILPKRQLSPLVTCLMLEAFCSGVVKICFRPNGGNNHDTEITLNTLSQLRAKIENFETMKTLSG</sequence>
<evidence type="ECO:0000313" key="2">
    <source>
        <dbReference type="Proteomes" id="UP000054776"/>
    </source>
</evidence>